<organism evidence="1">
    <name type="scientific">Caudovirales sp. ctrNG92</name>
    <dbReference type="NCBI Taxonomy" id="2827638"/>
    <lineage>
        <taxon>Viruses</taxon>
        <taxon>Duplodnaviria</taxon>
        <taxon>Heunggongvirae</taxon>
        <taxon>Uroviricota</taxon>
        <taxon>Caudoviricetes</taxon>
    </lineage>
</organism>
<protein>
    <submittedName>
        <fullName evidence="1">Uncharacterized protein</fullName>
    </submittedName>
</protein>
<dbReference type="EMBL" id="BK032578">
    <property type="protein sequence ID" value="DAF49258.1"/>
    <property type="molecule type" value="Genomic_DNA"/>
</dbReference>
<evidence type="ECO:0000313" key="1">
    <source>
        <dbReference type="EMBL" id="DAF49258.1"/>
    </source>
</evidence>
<accession>A0A8S5SF55</accession>
<reference evidence="1" key="1">
    <citation type="journal article" date="2021" name="Proc. Natl. Acad. Sci. U.S.A.">
        <title>A Catalog of Tens of Thousands of Viruses from Human Metagenomes Reveals Hidden Associations with Chronic Diseases.</title>
        <authorList>
            <person name="Tisza M.J."/>
            <person name="Buck C.B."/>
        </authorList>
    </citation>
    <scope>NUCLEOTIDE SEQUENCE</scope>
    <source>
        <strain evidence="1">CtrNG92</strain>
    </source>
</reference>
<proteinExistence type="predicted"/>
<name>A0A8S5SF55_9CAUD</name>
<sequence length="37" mass="4123">MLERTLAVSTPALDTTIYHRGDCEKHKCHNALLTGLL</sequence>